<organism evidence="5 6">
    <name type="scientific">Taibaiella soli</name>
    <dbReference type="NCBI Taxonomy" id="1649169"/>
    <lineage>
        <taxon>Bacteria</taxon>
        <taxon>Pseudomonadati</taxon>
        <taxon>Bacteroidota</taxon>
        <taxon>Chitinophagia</taxon>
        <taxon>Chitinophagales</taxon>
        <taxon>Chitinophagaceae</taxon>
        <taxon>Taibaiella</taxon>
    </lineage>
</organism>
<keyword evidence="2 5" id="KW-0378">Hydrolase</keyword>
<evidence type="ECO:0000256" key="3">
    <source>
        <dbReference type="PIRSR" id="PIRSR005962-1"/>
    </source>
</evidence>
<dbReference type="Pfam" id="PF01546">
    <property type="entry name" value="Peptidase_M20"/>
    <property type="match status" value="1"/>
</dbReference>
<evidence type="ECO:0000313" key="6">
    <source>
        <dbReference type="Proteomes" id="UP000248745"/>
    </source>
</evidence>
<comment type="caution">
    <text evidence="5">The sequence shown here is derived from an EMBL/GenBank/DDBJ whole genome shotgun (WGS) entry which is preliminary data.</text>
</comment>
<name>A0A2W2BDU8_9BACT</name>
<dbReference type="OrthoDB" id="9776731at2"/>
<comment type="similarity">
    <text evidence="1">Belongs to the peptidase M20 family.</text>
</comment>
<feature type="binding site" evidence="3">
    <location>
        <position position="366"/>
    </location>
    <ligand>
        <name>Mn(2+)</name>
        <dbReference type="ChEBI" id="CHEBI:29035"/>
        <label>2</label>
    </ligand>
</feature>
<evidence type="ECO:0000313" key="5">
    <source>
        <dbReference type="EMBL" id="PZF74439.1"/>
    </source>
</evidence>
<keyword evidence="3" id="KW-0479">Metal-binding</keyword>
<evidence type="ECO:0000256" key="2">
    <source>
        <dbReference type="ARBA" id="ARBA00022801"/>
    </source>
</evidence>
<dbReference type="AlphaFoldDB" id="A0A2W2BDU8"/>
<dbReference type="SUPFAM" id="SSF55031">
    <property type="entry name" value="Bacterial exopeptidase dimerisation domain"/>
    <property type="match status" value="1"/>
</dbReference>
<dbReference type="RefSeq" id="WP_110997277.1">
    <property type="nucleotide sequence ID" value="NZ_QKTW01000003.1"/>
</dbReference>
<dbReference type="InterPro" id="IPR011650">
    <property type="entry name" value="Peptidase_M20_dimer"/>
</dbReference>
<feature type="binding site" evidence="3">
    <location>
        <position position="106"/>
    </location>
    <ligand>
        <name>Mn(2+)</name>
        <dbReference type="ChEBI" id="CHEBI:29035"/>
        <label>2</label>
    </ligand>
</feature>
<protein>
    <submittedName>
        <fullName evidence="5">Amidohydrolase</fullName>
    </submittedName>
</protein>
<feature type="domain" description="Peptidase M20 dimerisation" evidence="4">
    <location>
        <begin position="192"/>
        <end position="281"/>
    </location>
</feature>
<comment type="cofactor">
    <cofactor evidence="3">
        <name>Mn(2+)</name>
        <dbReference type="ChEBI" id="CHEBI:29035"/>
    </cofactor>
    <text evidence="3">The Mn(2+) ion enhances activity.</text>
</comment>
<feature type="binding site" evidence="3">
    <location>
        <position position="140"/>
    </location>
    <ligand>
        <name>Mn(2+)</name>
        <dbReference type="ChEBI" id="CHEBI:29035"/>
        <label>2</label>
    </ligand>
</feature>
<dbReference type="GO" id="GO:0046872">
    <property type="term" value="F:metal ion binding"/>
    <property type="evidence" value="ECO:0007669"/>
    <property type="project" value="UniProtKB-KW"/>
</dbReference>
<accession>A0A2W2BDU8</accession>
<dbReference type="InterPro" id="IPR036264">
    <property type="entry name" value="Bact_exopeptidase_dim_dom"/>
</dbReference>
<feature type="binding site" evidence="3">
    <location>
        <position position="167"/>
    </location>
    <ligand>
        <name>Mn(2+)</name>
        <dbReference type="ChEBI" id="CHEBI:29035"/>
        <label>2</label>
    </ligand>
</feature>
<dbReference type="PIRSF" id="PIRSF005962">
    <property type="entry name" value="Pept_M20D_amidohydro"/>
    <property type="match status" value="1"/>
</dbReference>
<evidence type="ECO:0000256" key="1">
    <source>
        <dbReference type="ARBA" id="ARBA00006153"/>
    </source>
</evidence>
<dbReference type="NCBIfam" id="TIGR01891">
    <property type="entry name" value="amidohydrolases"/>
    <property type="match status" value="1"/>
</dbReference>
<feature type="binding site" evidence="3">
    <location>
        <position position="104"/>
    </location>
    <ligand>
        <name>Mn(2+)</name>
        <dbReference type="ChEBI" id="CHEBI:29035"/>
        <label>2</label>
    </ligand>
</feature>
<dbReference type="Gene3D" id="3.40.630.10">
    <property type="entry name" value="Zn peptidases"/>
    <property type="match status" value="1"/>
</dbReference>
<evidence type="ECO:0000259" key="4">
    <source>
        <dbReference type="Pfam" id="PF07687"/>
    </source>
</evidence>
<dbReference type="InterPro" id="IPR017439">
    <property type="entry name" value="Amidohydrolase"/>
</dbReference>
<dbReference type="PANTHER" id="PTHR11014:SF63">
    <property type="entry name" value="METALLOPEPTIDASE, PUTATIVE (AFU_ORTHOLOGUE AFUA_6G09600)-RELATED"/>
    <property type="match status" value="1"/>
</dbReference>
<dbReference type="GO" id="GO:0016787">
    <property type="term" value="F:hydrolase activity"/>
    <property type="evidence" value="ECO:0007669"/>
    <property type="project" value="UniProtKB-KW"/>
</dbReference>
<dbReference type="Pfam" id="PF07687">
    <property type="entry name" value="M20_dimer"/>
    <property type="match status" value="1"/>
</dbReference>
<dbReference type="InterPro" id="IPR002933">
    <property type="entry name" value="Peptidase_M20"/>
</dbReference>
<gene>
    <name evidence="5" type="ORF">DN068_02340</name>
</gene>
<keyword evidence="3" id="KW-0464">Manganese</keyword>
<dbReference type="EMBL" id="QKTW01000003">
    <property type="protein sequence ID" value="PZF74439.1"/>
    <property type="molecule type" value="Genomic_DNA"/>
</dbReference>
<dbReference type="PANTHER" id="PTHR11014">
    <property type="entry name" value="PEPTIDASE M20 FAMILY MEMBER"/>
    <property type="match status" value="1"/>
</dbReference>
<dbReference type="Gene3D" id="3.30.70.360">
    <property type="match status" value="1"/>
</dbReference>
<reference evidence="5 6" key="1">
    <citation type="submission" date="2018-06" db="EMBL/GenBank/DDBJ databases">
        <title>Mucibacter soli gen. nov., sp. nov., a new member of the family Chitinophagaceae producing mucin.</title>
        <authorList>
            <person name="Kim M.-K."/>
            <person name="Park S."/>
            <person name="Kim T.-S."/>
            <person name="Joung Y."/>
            <person name="Han J.-H."/>
            <person name="Kim S.B."/>
        </authorList>
    </citation>
    <scope>NUCLEOTIDE SEQUENCE [LARGE SCALE GENOMIC DNA]</scope>
    <source>
        <strain evidence="5 6">R1-15</strain>
    </source>
</reference>
<keyword evidence="6" id="KW-1185">Reference proteome</keyword>
<dbReference type="CDD" id="cd03886">
    <property type="entry name" value="M20_Acy1"/>
    <property type="match status" value="1"/>
</dbReference>
<dbReference type="SUPFAM" id="SSF53187">
    <property type="entry name" value="Zn-dependent exopeptidases"/>
    <property type="match status" value="1"/>
</dbReference>
<proteinExistence type="inferred from homology"/>
<dbReference type="Proteomes" id="UP000248745">
    <property type="component" value="Unassembled WGS sequence"/>
</dbReference>
<sequence length="394" mass="43205">MINEIRQKVEEHFSEIQAIRHHIHAHPELSFEEYQTSNFIASKLTEYGITNQTVVAGTGVIALIEGKNPGKRCIALRSELDALPILEANNVAYRSQNEGVMHACGHDVHTTCLLSAARILNEMKDEWEGTIKLIFQPGEEKHPGGASLLIAAGVLENPCPQAIIAQHVYPTLPAGVVGFRSGQYMASTDEIYITVEGKGGHAALPNTTIDPIAIAAQLITNLQQVVSRKANPIIPTVLSFGRISGGHVNNVIPDKVEIEGTFRTMDEKWRNEAHQWIKDITHHTCAAYGATSTVEIPKGYPSLFNDPVFTAQAESWAKQFLGDNNVKLLDLRMTADDFAFYSHEVPGCFYRLGTNRGGTEFTASVHNAHFDIDEDALKTGTGLMTWLALNALGQ</sequence>
<dbReference type="FunFam" id="3.30.70.360:FF:000014">
    <property type="entry name" value="N-acyl-L-amino acid amidohydrolase"/>
    <property type="match status" value="1"/>
</dbReference>